<proteinExistence type="predicted"/>
<dbReference type="EMBL" id="JADWDJ010000017">
    <property type="protein sequence ID" value="KAG5267468.1"/>
    <property type="molecule type" value="Genomic_DNA"/>
</dbReference>
<sequence length="80" mass="8504">MTLGEATVKEAKGYLGVGSEKGEVLTVARACTEEGQIASTQGSSPIKYKVTDQTKHLQQCVCGKSEAMVDSEQKTVLEPN</sequence>
<evidence type="ECO:0000313" key="1">
    <source>
        <dbReference type="EMBL" id="KAG5267468.1"/>
    </source>
</evidence>
<name>A0AAV6FX77_9TELE</name>
<comment type="caution">
    <text evidence="1">The sequence shown here is derived from an EMBL/GenBank/DDBJ whole genome shotgun (WGS) entry which is preliminary data.</text>
</comment>
<dbReference type="AlphaFoldDB" id="A0AAV6FX77"/>
<accession>A0AAV6FX77</accession>
<evidence type="ECO:0000313" key="2">
    <source>
        <dbReference type="Proteomes" id="UP000823561"/>
    </source>
</evidence>
<keyword evidence="2" id="KW-1185">Reference proteome</keyword>
<protein>
    <submittedName>
        <fullName evidence="1">Uncharacterized protein</fullName>
    </submittedName>
</protein>
<dbReference type="Proteomes" id="UP000823561">
    <property type="component" value="Chromosome 17"/>
</dbReference>
<organism evidence="1 2">
    <name type="scientific">Alosa alosa</name>
    <name type="common">allis shad</name>
    <dbReference type="NCBI Taxonomy" id="278164"/>
    <lineage>
        <taxon>Eukaryota</taxon>
        <taxon>Metazoa</taxon>
        <taxon>Chordata</taxon>
        <taxon>Craniata</taxon>
        <taxon>Vertebrata</taxon>
        <taxon>Euteleostomi</taxon>
        <taxon>Actinopterygii</taxon>
        <taxon>Neopterygii</taxon>
        <taxon>Teleostei</taxon>
        <taxon>Clupei</taxon>
        <taxon>Clupeiformes</taxon>
        <taxon>Clupeoidei</taxon>
        <taxon>Clupeidae</taxon>
        <taxon>Alosa</taxon>
    </lineage>
</organism>
<reference evidence="1 2" key="1">
    <citation type="submission" date="2020-10" db="EMBL/GenBank/DDBJ databases">
        <title>Chromosome-scale genome assembly of the Allis shad, Alosa alosa.</title>
        <authorList>
            <person name="Margot Z."/>
            <person name="Christophe K."/>
            <person name="Cabau C."/>
            <person name="Louis A."/>
            <person name="Berthelot C."/>
            <person name="Parey E."/>
            <person name="Roest Crollius H."/>
            <person name="Montfort J."/>
            <person name="Robinson-Rechavi M."/>
            <person name="Bucao C."/>
            <person name="Bouchez O."/>
            <person name="Gislard M."/>
            <person name="Lluch J."/>
            <person name="Milhes M."/>
            <person name="Lampietro C."/>
            <person name="Lopez Roques C."/>
            <person name="Donnadieu C."/>
            <person name="Braasch I."/>
            <person name="Desvignes T."/>
            <person name="Postlethwait J."/>
            <person name="Bobe J."/>
            <person name="Guiguen Y."/>
        </authorList>
    </citation>
    <scope>NUCLEOTIDE SEQUENCE [LARGE SCALE GENOMIC DNA]</scope>
    <source>
        <strain evidence="1">M-15738</strain>
        <tissue evidence="1">Blood</tissue>
    </source>
</reference>
<gene>
    <name evidence="1" type="ORF">AALO_G00222110</name>
</gene>